<proteinExistence type="inferred from homology"/>
<protein>
    <recommendedName>
        <fullName evidence="2">pH-response regulator protein palC</fullName>
    </recommendedName>
</protein>
<dbReference type="PROSITE" id="PS51180">
    <property type="entry name" value="BRO1"/>
    <property type="match status" value="1"/>
</dbReference>
<feature type="domain" description="BRO1" evidence="3">
    <location>
        <begin position="1"/>
        <end position="413"/>
    </location>
</feature>
<evidence type="ECO:0000256" key="1">
    <source>
        <dbReference type="ARBA" id="ARBA00010997"/>
    </source>
</evidence>
<evidence type="ECO:0000313" key="5">
    <source>
        <dbReference type="Proteomes" id="UP000765509"/>
    </source>
</evidence>
<dbReference type="PANTHER" id="PTHR40463">
    <property type="entry name" value="PH-RESPONSE REGULATOR PROTEIN PALC"/>
    <property type="match status" value="1"/>
</dbReference>
<dbReference type="SMART" id="SM01041">
    <property type="entry name" value="BRO1"/>
    <property type="match status" value="1"/>
</dbReference>
<dbReference type="Gene3D" id="1.25.40.280">
    <property type="entry name" value="alix/aip1 like domains"/>
    <property type="match status" value="1"/>
</dbReference>
<dbReference type="OrthoDB" id="10266451at2759"/>
<dbReference type="Proteomes" id="UP000765509">
    <property type="component" value="Unassembled WGS sequence"/>
</dbReference>
<dbReference type="InterPro" id="IPR004328">
    <property type="entry name" value="BRO1_dom"/>
</dbReference>
<name>A0A9Q3HXI7_9BASI</name>
<dbReference type="EMBL" id="AVOT02026573">
    <property type="protein sequence ID" value="MBW0518350.1"/>
    <property type="molecule type" value="Genomic_DNA"/>
</dbReference>
<comment type="caution">
    <text evidence="4">The sequence shown here is derived from an EMBL/GenBank/DDBJ whole genome shotgun (WGS) entry which is preliminary data.</text>
</comment>
<sequence>MSLVYQLPTPAAINFQHLLDDPTGQRTSQLSCANDARSSMRMALKECRQDPKRQDWLKIIKVIEGYLPHLLGLMTAVQTDRLLLSNEIIFSWRPTLSSRRVRTGPRISLPSFQYELVCVLFTLALALSNHSNFVVSSLGSYEFGSDASRRSGDEKLNLAVDGLCRASGLLEFLSRETIPDWEKTHPDGAAQLRSCRPPELSREVTSSLSRVALADAERLAIRRLLSKSAMDRHTTPGAGLPKSHPSPALLAKLELNVYQLYCDAINGFNLAIGVGELLGNLRDNATQARHFALGRGYKWLAVEAGELINRPSEAISWLGLARKEIKGLNNGPGSIIRNGFLKNERSFWKEKVEHELEEIDTFLKGYEQLNRTVTFEPIPSPTSLLARVPGGRPALCPKKYSLPSPLTNDFVSVGGSGNVDWADSDDEELANPGLNTAAYALKGSYY</sequence>
<gene>
    <name evidence="4" type="ORF">O181_058065</name>
</gene>
<comment type="similarity">
    <text evidence="1">Belongs to the palC family.</text>
</comment>
<dbReference type="InterPro" id="IPR038499">
    <property type="entry name" value="BRO1_sf"/>
</dbReference>
<evidence type="ECO:0000259" key="3">
    <source>
        <dbReference type="PROSITE" id="PS51180"/>
    </source>
</evidence>
<dbReference type="GO" id="GO:0071467">
    <property type="term" value="P:cellular response to pH"/>
    <property type="evidence" value="ECO:0007669"/>
    <property type="project" value="InterPro"/>
</dbReference>
<keyword evidence="5" id="KW-1185">Reference proteome</keyword>
<dbReference type="AlphaFoldDB" id="A0A9Q3HXI7"/>
<dbReference type="Pfam" id="PF03097">
    <property type="entry name" value="BRO1"/>
    <property type="match status" value="1"/>
</dbReference>
<reference evidence="4" key="1">
    <citation type="submission" date="2021-03" db="EMBL/GenBank/DDBJ databases">
        <title>Draft genome sequence of rust myrtle Austropuccinia psidii MF-1, a brazilian biotype.</title>
        <authorList>
            <person name="Quecine M.C."/>
            <person name="Pachon D.M.R."/>
            <person name="Bonatelli M.L."/>
            <person name="Correr F.H."/>
            <person name="Franceschini L.M."/>
            <person name="Leite T.F."/>
            <person name="Margarido G.R.A."/>
            <person name="Almeida C.A."/>
            <person name="Ferrarezi J.A."/>
            <person name="Labate C.A."/>
        </authorList>
    </citation>
    <scope>NUCLEOTIDE SEQUENCE</scope>
    <source>
        <strain evidence="4">MF-1</strain>
    </source>
</reference>
<dbReference type="PANTHER" id="PTHR40463:SF1">
    <property type="entry name" value="PH-RESPONSE REGULATOR PROTEIN PALC"/>
    <property type="match status" value="1"/>
</dbReference>
<evidence type="ECO:0000256" key="2">
    <source>
        <dbReference type="ARBA" id="ARBA00022193"/>
    </source>
</evidence>
<dbReference type="InterPro" id="IPR037505">
    <property type="entry name" value="pH-resp_palC"/>
</dbReference>
<accession>A0A9Q3HXI7</accession>
<dbReference type="GO" id="GO:0005886">
    <property type="term" value="C:plasma membrane"/>
    <property type="evidence" value="ECO:0007669"/>
    <property type="project" value="TreeGrafter"/>
</dbReference>
<evidence type="ECO:0000313" key="4">
    <source>
        <dbReference type="EMBL" id="MBW0518350.1"/>
    </source>
</evidence>
<organism evidence="4 5">
    <name type="scientific">Austropuccinia psidii MF-1</name>
    <dbReference type="NCBI Taxonomy" id="1389203"/>
    <lineage>
        <taxon>Eukaryota</taxon>
        <taxon>Fungi</taxon>
        <taxon>Dikarya</taxon>
        <taxon>Basidiomycota</taxon>
        <taxon>Pucciniomycotina</taxon>
        <taxon>Pucciniomycetes</taxon>
        <taxon>Pucciniales</taxon>
        <taxon>Sphaerophragmiaceae</taxon>
        <taxon>Austropuccinia</taxon>
    </lineage>
</organism>